<dbReference type="RefSeq" id="WP_183484954.1">
    <property type="nucleotide sequence ID" value="NZ_JACIDZ010000004.1"/>
</dbReference>
<evidence type="ECO:0000313" key="2">
    <source>
        <dbReference type="Proteomes" id="UP000530571"/>
    </source>
</evidence>
<sequence>MMPQDLLEKIKSVGFVRVVIRPTVIPESLTVATAREVVNKASVSLRGWDYPHVASRNDEHGGYEHHAEYAQEWCDWYHHVEFWRMYKSGQFLHYKALREDLSKEGNVPAGPVLAVGSFMYTVTEVTEFAHRLRVAGLYKEGATIQISLGNTRGRRLWVEDPNRLDFISPMTTSSESIAVERSLKTSELLLGDPKDISLSIIAEFLDAFGWTPSPALISSTQSELYSLKLGRDR</sequence>
<keyword evidence="2" id="KW-1185">Reference proteome</keyword>
<proteinExistence type="predicted"/>
<reference evidence="1 2" key="1">
    <citation type="submission" date="2020-08" db="EMBL/GenBank/DDBJ databases">
        <title>Genomic Encyclopedia of Type Strains, Phase IV (KMG-IV): sequencing the most valuable type-strain genomes for metagenomic binning, comparative biology and taxonomic classification.</title>
        <authorList>
            <person name="Goeker M."/>
        </authorList>
    </citation>
    <scope>NUCLEOTIDE SEQUENCE [LARGE SCALE GENOMIC DNA]</scope>
    <source>
        <strain evidence="1 2">DSM 28101</strain>
    </source>
</reference>
<dbReference type="AlphaFoldDB" id="A0A7W6KL48"/>
<comment type="caution">
    <text evidence="1">The sequence shown here is derived from an EMBL/GenBank/DDBJ whole genome shotgun (WGS) entry which is preliminary data.</text>
</comment>
<protein>
    <submittedName>
        <fullName evidence="1">Uncharacterized protein</fullName>
    </submittedName>
</protein>
<dbReference type="EMBL" id="JACIDZ010000004">
    <property type="protein sequence ID" value="MBB4121835.1"/>
    <property type="molecule type" value="Genomic_DNA"/>
</dbReference>
<name>A0A7W6KL48_9HYPH</name>
<gene>
    <name evidence="1" type="ORF">GGR30_001753</name>
</gene>
<evidence type="ECO:0000313" key="1">
    <source>
        <dbReference type="EMBL" id="MBB4121835.1"/>
    </source>
</evidence>
<accession>A0A7W6KL48</accession>
<organism evidence="1 2">
    <name type="scientific">Martelella radicis</name>
    <dbReference type="NCBI Taxonomy" id="1397476"/>
    <lineage>
        <taxon>Bacteria</taxon>
        <taxon>Pseudomonadati</taxon>
        <taxon>Pseudomonadota</taxon>
        <taxon>Alphaproteobacteria</taxon>
        <taxon>Hyphomicrobiales</taxon>
        <taxon>Aurantimonadaceae</taxon>
        <taxon>Martelella</taxon>
    </lineage>
</organism>
<dbReference type="Proteomes" id="UP000530571">
    <property type="component" value="Unassembled WGS sequence"/>
</dbReference>